<evidence type="ECO:0000259" key="15">
    <source>
        <dbReference type="Pfam" id="PF01930"/>
    </source>
</evidence>
<keyword evidence="6 14" id="KW-0540">Nuclease</keyword>
<dbReference type="EC" id="3.1.12.1" evidence="4 14"/>
<evidence type="ECO:0000313" key="17">
    <source>
        <dbReference type="Proteomes" id="UP000007812"/>
    </source>
</evidence>
<dbReference type="HOGENOM" id="CLU_125304_0_0_2"/>
<dbReference type="eggNOG" id="arCOG00786">
    <property type="taxonomic scope" value="Archaea"/>
</dbReference>
<comment type="cofactor">
    <cofactor evidence="1">
        <name>Mn(2+)</name>
        <dbReference type="ChEBI" id="CHEBI:29035"/>
    </cofactor>
</comment>
<evidence type="ECO:0000256" key="14">
    <source>
        <dbReference type="RuleBase" id="RU365022"/>
    </source>
</evidence>
<dbReference type="GO" id="GO:0051536">
    <property type="term" value="F:iron-sulfur cluster binding"/>
    <property type="evidence" value="ECO:0007669"/>
    <property type="project" value="UniProtKB-KW"/>
</dbReference>
<evidence type="ECO:0000256" key="5">
    <source>
        <dbReference type="ARBA" id="ARBA00020049"/>
    </source>
</evidence>
<dbReference type="Proteomes" id="UP000007812">
    <property type="component" value="Chromosome"/>
</dbReference>
<keyword evidence="17" id="KW-1185">Reference proteome</keyword>
<evidence type="ECO:0000256" key="4">
    <source>
        <dbReference type="ARBA" id="ARBA00012768"/>
    </source>
</evidence>
<comment type="cofactor">
    <cofactor evidence="14">
        <name>iron-sulfur cluster</name>
        <dbReference type="ChEBI" id="CHEBI:30408"/>
    </cofactor>
</comment>
<evidence type="ECO:0000256" key="2">
    <source>
        <dbReference type="ARBA" id="ARBA00001966"/>
    </source>
</evidence>
<dbReference type="GO" id="GO:0046872">
    <property type="term" value="F:metal ion binding"/>
    <property type="evidence" value="ECO:0007669"/>
    <property type="project" value="UniProtKB-KW"/>
</dbReference>
<evidence type="ECO:0000256" key="13">
    <source>
        <dbReference type="ARBA" id="ARBA00023211"/>
    </source>
</evidence>
<comment type="cofactor">
    <cofactor evidence="14">
        <name>Mg(2+)</name>
        <dbReference type="ChEBI" id="CHEBI:18420"/>
    </cofactor>
    <cofactor evidence="14">
        <name>Mn(2+)</name>
        <dbReference type="ChEBI" id="CHEBI:29035"/>
    </cofactor>
    <text evidence="14">Mg(2+) or Mn(2+) required for ssDNA cleavage activity.</text>
</comment>
<keyword evidence="10 14" id="KW-0408">Iron</keyword>
<dbReference type="PANTHER" id="PTHR36531:SF6">
    <property type="entry name" value="DNA REPLICATION ATP-DEPENDENT HELICASE_NUCLEASE DNA2"/>
    <property type="match status" value="1"/>
</dbReference>
<dbReference type="EMBL" id="CP002656">
    <property type="protein sequence ID" value="AEB95211.1"/>
    <property type="molecule type" value="Genomic_DNA"/>
</dbReference>
<dbReference type="GO" id="GO:0004527">
    <property type="term" value="F:exonuclease activity"/>
    <property type="evidence" value="ECO:0007669"/>
    <property type="project" value="UniProtKB-KW"/>
</dbReference>
<reference evidence="16 17" key="1">
    <citation type="journal article" date="2011" name="J. Bacteriol.">
        <title>Complete genome sequence of Metallosphaera cuprina, a metal sulfide-oxidizing archaeon from a hot spring.</title>
        <authorList>
            <person name="Liu L.J."/>
            <person name="You X.Y."/>
            <person name="Zheng H."/>
            <person name="Wang S."/>
            <person name="Jiang C.Y."/>
            <person name="Liu S.J."/>
        </authorList>
    </citation>
    <scope>NUCLEOTIDE SEQUENCE [LARGE SCALE GENOMIC DNA]</scope>
    <source>
        <strain evidence="16 17">Ar-4</strain>
    </source>
</reference>
<organism evidence="16 17">
    <name type="scientific">Metallosphaera cuprina (strain Ar-4)</name>
    <dbReference type="NCBI Taxonomy" id="1006006"/>
    <lineage>
        <taxon>Archaea</taxon>
        <taxon>Thermoproteota</taxon>
        <taxon>Thermoprotei</taxon>
        <taxon>Sulfolobales</taxon>
        <taxon>Sulfolobaceae</taxon>
        <taxon>Metallosphaera</taxon>
    </lineage>
</organism>
<dbReference type="InterPro" id="IPR022765">
    <property type="entry name" value="Dna2/Cas4_DUF83"/>
</dbReference>
<evidence type="ECO:0000256" key="6">
    <source>
        <dbReference type="ARBA" id="ARBA00022722"/>
    </source>
</evidence>
<dbReference type="GO" id="GO:0051607">
    <property type="term" value="P:defense response to virus"/>
    <property type="evidence" value="ECO:0007669"/>
    <property type="project" value="UniProtKB-KW"/>
</dbReference>
<evidence type="ECO:0000256" key="8">
    <source>
        <dbReference type="ARBA" id="ARBA00022801"/>
    </source>
</evidence>
<keyword evidence="8 14" id="KW-0378">Hydrolase</keyword>
<evidence type="ECO:0000256" key="3">
    <source>
        <dbReference type="ARBA" id="ARBA00009189"/>
    </source>
</evidence>
<protein>
    <recommendedName>
        <fullName evidence="5 14">CRISPR-associated exonuclease Cas4</fullName>
        <ecNumber evidence="4 14">3.1.12.1</ecNumber>
    </recommendedName>
</protein>
<keyword evidence="7 14" id="KW-0479">Metal-binding</keyword>
<dbReference type="InterPro" id="IPR013343">
    <property type="entry name" value="CRISPR-assoc_prot_Cas4"/>
</dbReference>
<dbReference type="InterPro" id="IPR011604">
    <property type="entry name" value="PDDEXK-like_dom_sf"/>
</dbReference>
<dbReference type="AlphaFoldDB" id="F4G313"/>
<evidence type="ECO:0000313" key="16">
    <source>
        <dbReference type="EMBL" id="AEB95211.1"/>
    </source>
</evidence>
<comment type="cofactor">
    <cofactor evidence="2">
        <name>[4Fe-4S] cluster</name>
        <dbReference type="ChEBI" id="CHEBI:49883"/>
    </cofactor>
</comment>
<dbReference type="RefSeq" id="WP_013737709.1">
    <property type="nucleotide sequence ID" value="NC_015435.1"/>
</dbReference>
<keyword evidence="12 14" id="KW-0051">Antiviral defense</keyword>
<comment type="function">
    <text evidence="14">CRISPR (clustered regularly interspaced short palindromic repeat) is an adaptive immune system that provides protection against mobile genetic elements (viruses, transposable elements and conjugative plasmids). CRISPR clusters contain sequences complementary to antecedent mobile elements and target invading nucleic acids. CRISPR clusters are transcribed and processed into CRISPR RNA (crRNA).</text>
</comment>
<feature type="domain" description="DUF83" evidence="15">
    <location>
        <begin position="4"/>
        <end position="173"/>
    </location>
</feature>
<dbReference type="NCBIfam" id="TIGR00372">
    <property type="entry name" value="cas4"/>
    <property type="match status" value="1"/>
</dbReference>
<dbReference type="STRING" id="1006006.Mcup_1106"/>
<comment type="similarity">
    <text evidence="3 14">Belongs to the CRISPR-associated exonuclease Cas4 family.</text>
</comment>
<dbReference type="OrthoDB" id="26676at2157"/>
<evidence type="ECO:0000256" key="1">
    <source>
        <dbReference type="ARBA" id="ARBA00001936"/>
    </source>
</evidence>
<dbReference type="GeneID" id="10493297"/>
<keyword evidence="13 14" id="KW-0464">Manganese</keyword>
<dbReference type="Gene3D" id="3.90.320.10">
    <property type="match status" value="1"/>
</dbReference>
<dbReference type="KEGG" id="mcn:Mcup_1106"/>
<evidence type="ECO:0000256" key="7">
    <source>
        <dbReference type="ARBA" id="ARBA00022723"/>
    </source>
</evidence>
<accession>F4G313</accession>
<dbReference type="PATRIC" id="fig|1006006.8.peg.1098"/>
<proteinExistence type="inferred from homology"/>
<evidence type="ECO:0000256" key="9">
    <source>
        <dbReference type="ARBA" id="ARBA00022839"/>
    </source>
</evidence>
<dbReference type="PANTHER" id="PTHR36531">
    <property type="entry name" value="CRISPR-ASSOCIATED EXONUCLEASE CAS4"/>
    <property type="match status" value="1"/>
</dbReference>
<evidence type="ECO:0000256" key="11">
    <source>
        <dbReference type="ARBA" id="ARBA00023014"/>
    </source>
</evidence>
<name>F4G313_METCR</name>
<dbReference type="InterPro" id="IPR051827">
    <property type="entry name" value="Cas4_exonuclease"/>
</dbReference>
<keyword evidence="11 14" id="KW-0411">Iron-sulfur</keyword>
<dbReference type="Pfam" id="PF01930">
    <property type="entry name" value="Cas_Cas4"/>
    <property type="match status" value="1"/>
</dbReference>
<keyword evidence="9 14" id="KW-0269">Exonuclease</keyword>
<sequence length="185" mass="21830">MIDGTSVKNYLFCAAIIRLQELGFRERTTETMIEGRELDKVSLVNFLFGKGVKEAIRKPNLRYKDLVGVPDFVLKFPLHFSVLEIKNTSHVSLSHKAQVVFYAYLMDRLNLRVKDGFLYYVPIKRLIRIPYTEREREWAERLIRGVNQAKRGNLKVIQTPNKCLNCGYFPYCKPRREGKFFKREF</sequence>
<gene>
    <name evidence="16" type="ordered locus">Mcup_1106</name>
</gene>
<evidence type="ECO:0000256" key="12">
    <source>
        <dbReference type="ARBA" id="ARBA00023118"/>
    </source>
</evidence>
<evidence type="ECO:0000256" key="10">
    <source>
        <dbReference type="ARBA" id="ARBA00023004"/>
    </source>
</evidence>